<dbReference type="EMBL" id="QETB01000004">
    <property type="protein sequence ID" value="PWF26156.1"/>
    <property type="molecule type" value="Genomic_DNA"/>
</dbReference>
<reference evidence="3" key="1">
    <citation type="submission" date="2018-05" db="EMBL/GenBank/DDBJ databases">
        <authorList>
            <person name="Li Y."/>
        </authorList>
    </citation>
    <scope>NUCLEOTIDE SEQUENCE [LARGE SCALE GENOMIC DNA]</scope>
    <source>
        <strain evidence="3">sk1b4</strain>
    </source>
</reference>
<keyword evidence="3" id="KW-1185">Reference proteome</keyword>
<dbReference type="OrthoDB" id="3267476at2"/>
<dbReference type="RefSeq" id="WP_109093983.1">
    <property type="nucleotide sequence ID" value="NZ_QETB01000004.1"/>
</dbReference>
<dbReference type="SUPFAM" id="SSF55729">
    <property type="entry name" value="Acyl-CoA N-acyltransferases (Nat)"/>
    <property type="match status" value="1"/>
</dbReference>
<sequence>MGIREITPIEVAQLAPRIVDHMARIRLDSGSLRPSSEESFKDSQLSRFRVGTPCNSKIFVTDELDQWLWIDDTLVEVNVQPPVEPWIDALAAVTGGKEILVRRFSNGDSHEFFDALNLREINHYLTAQVRLLGGLQEEGQEPLVRTDVFLRSMSAGELGEFADAICESWGRHRAVVDLKRSPEELRKDAEQTMRRTLYDGVSTPGHEVFAICTDTQVVGGIWAEIDGSNAKLWRLYIYRPYRGHSYSRGALIALGERLRSEGAKRVRTELLPTQDHIRDVFQSAGFTLTEKVAGASV</sequence>
<gene>
    <name evidence="2" type="ORF">DD236_08755</name>
</gene>
<dbReference type="Pfam" id="PF00583">
    <property type="entry name" value="Acetyltransf_1"/>
    <property type="match status" value="1"/>
</dbReference>
<dbReference type="Proteomes" id="UP000245283">
    <property type="component" value="Unassembled WGS sequence"/>
</dbReference>
<dbReference type="InterPro" id="IPR000182">
    <property type="entry name" value="GNAT_dom"/>
</dbReference>
<proteinExistence type="predicted"/>
<accession>A0A2V1K9W6</accession>
<protein>
    <recommendedName>
        <fullName evidence="1">N-acetyltransferase domain-containing protein</fullName>
    </recommendedName>
</protein>
<evidence type="ECO:0000259" key="1">
    <source>
        <dbReference type="PROSITE" id="PS51186"/>
    </source>
</evidence>
<comment type="caution">
    <text evidence="2">The sequence shown here is derived from an EMBL/GenBank/DDBJ whole genome shotgun (WGS) entry which is preliminary data.</text>
</comment>
<evidence type="ECO:0000313" key="3">
    <source>
        <dbReference type="Proteomes" id="UP000245283"/>
    </source>
</evidence>
<name>A0A2V1K9W6_9ACTO</name>
<evidence type="ECO:0000313" key="2">
    <source>
        <dbReference type="EMBL" id="PWF26156.1"/>
    </source>
</evidence>
<feature type="domain" description="N-acetyltransferase" evidence="1">
    <location>
        <begin position="148"/>
        <end position="297"/>
    </location>
</feature>
<dbReference type="AlphaFoldDB" id="A0A2V1K9W6"/>
<dbReference type="GO" id="GO:0016747">
    <property type="term" value="F:acyltransferase activity, transferring groups other than amino-acyl groups"/>
    <property type="evidence" value="ECO:0007669"/>
    <property type="project" value="InterPro"/>
</dbReference>
<organism evidence="2 3">
    <name type="scientific">Ancrocorticia populi</name>
    <dbReference type="NCBI Taxonomy" id="2175228"/>
    <lineage>
        <taxon>Bacteria</taxon>
        <taxon>Bacillati</taxon>
        <taxon>Actinomycetota</taxon>
        <taxon>Actinomycetes</taxon>
        <taxon>Actinomycetales</taxon>
        <taxon>Actinomycetaceae</taxon>
        <taxon>Ancrocorticia</taxon>
    </lineage>
</organism>
<dbReference type="PROSITE" id="PS51186">
    <property type="entry name" value="GNAT"/>
    <property type="match status" value="1"/>
</dbReference>
<dbReference type="InterPro" id="IPR016181">
    <property type="entry name" value="Acyl_CoA_acyltransferase"/>
</dbReference>
<dbReference type="Gene3D" id="3.40.630.30">
    <property type="match status" value="1"/>
</dbReference>